<accession>A0A550J8X8</accession>
<dbReference type="Proteomes" id="UP000317155">
    <property type="component" value="Unassembled WGS sequence"/>
</dbReference>
<evidence type="ECO:0000313" key="1">
    <source>
        <dbReference type="EMBL" id="TRO79688.1"/>
    </source>
</evidence>
<dbReference type="AlphaFoldDB" id="A0A550J8X8"/>
<keyword evidence="2" id="KW-1185">Reference proteome</keyword>
<proteinExistence type="predicted"/>
<evidence type="ECO:0000313" key="2">
    <source>
        <dbReference type="Proteomes" id="UP000317155"/>
    </source>
</evidence>
<dbReference type="OrthoDB" id="8557961at2"/>
<name>A0A550J8X8_9BACT</name>
<dbReference type="RefSeq" id="WP_092058744.1">
    <property type="nucleotide sequence ID" value="NZ_FOJJ01000041.1"/>
</dbReference>
<dbReference type="InterPro" id="IPR032249">
    <property type="entry name" value="DUF4824"/>
</dbReference>
<organism evidence="1 2">
    <name type="scientific">Trichloromonas acetexigens</name>
    <dbReference type="NCBI Taxonomy" id="38815"/>
    <lineage>
        <taxon>Bacteria</taxon>
        <taxon>Pseudomonadati</taxon>
        <taxon>Thermodesulfobacteriota</taxon>
        <taxon>Desulfuromonadia</taxon>
        <taxon>Desulfuromonadales</taxon>
        <taxon>Trichloromonadaceae</taxon>
        <taxon>Trichloromonas</taxon>
    </lineage>
</organism>
<gene>
    <name evidence="1" type="ORF">FL622_12310</name>
</gene>
<comment type="caution">
    <text evidence="1">The sequence shown here is derived from an EMBL/GenBank/DDBJ whole genome shotgun (WGS) entry which is preliminary data.</text>
</comment>
<sequence>MKRLHLWPALALVLAVNAFALTGVVRNRAGEPEAAMTLSERELWLLGGSGHEENSGVALRLQWDRHASTQDWFNAEKMAELGIKKPEKPEGSETIRWPQAKKIFVVFEYEGESWRRFKEEKERKIAELNEALARGEEREPSRMSIDGEIRSLKKDLSFESRLIPVDAGLDPGSLRDRYPDNRRYLIVSALARAATSYVDGGEAVKVRTGEIDALLVSELHVPLKLTAPLHGLAPSGSLLNYRHDQPDAPPEPRYAVDVRWGRRFEPWVTAVRRIDKEAE</sequence>
<reference evidence="1 2" key="1">
    <citation type="submission" date="2019-07" db="EMBL/GenBank/DDBJ databases">
        <title>Insights of Desulfuromonas acetexigens electromicrobiology.</title>
        <authorList>
            <person name="Katuri K."/>
            <person name="Sapireddy V."/>
            <person name="Shaw D.R."/>
            <person name="Saikaly P."/>
        </authorList>
    </citation>
    <scope>NUCLEOTIDE SEQUENCE [LARGE SCALE GENOMIC DNA]</scope>
    <source>
        <strain evidence="1 2">2873</strain>
    </source>
</reference>
<protein>
    <submittedName>
        <fullName evidence="1">DUF4824 family protein</fullName>
    </submittedName>
</protein>
<dbReference type="Pfam" id="PF16106">
    <property type="entry name" value="DUF4824"/>
    <property type="match status" value="1"/>
</dbReference>
<dbReference type="EMBL" id="VJVV01000009">
    <property type="protein sequence ID" value="TRO79688.1"/>
    <property type="molecule type" value="Genomic_DNA"/>
</dbReference>